<dbReference type="Pfam" id="PF02518">
    <property type="entry name" value="HATPase_c"/>
    <property type="match status" value="1"/>
</dbReference>
<keyword evidence="12" id="KW-0418">Kinase</keyword>
<dbReference type="RefSeq" id="WP_015751317.1">
    <property type="nucleotide sequence ID" value="NC_013223.1"/>
</dbReference>
<dbReference type="Pfam" id="PF00072">
    <property type="entry name" value="Response_reg"/>
    <property type="match status" value="1"/>
</dbReference>
<dbReference type="OrthoDB" id="9805967at2"/>
<dbReference type="SUPFAM" id="SSF47384">
    <property type="entry name" value="Homodimeric domain of signal transducing histidine kinase"/>
    <property type="match status" value="1"/>
</dbReference>
<reference evidence="12 13" key="2">
    <citation type="journal article" date="2010" name="Stand. Genomic Sci.">
        <title>Complete genome sequence of Desulfohalobium retbaense type strain (HR(100)).</title>
        <authorList>
            <person name="Spring S."/>
            <person name="Nolan M."/>
            <person name="Lapidus A."/>
            <person name="Glavina Del Rio T."/>
            <person name="Copeland A."/>
            <person name="Tice H."/>
            <person name="Cheng J.F."/>
            <person name="Lucas S."/>
            <person name="Land M."/>
            <person name="Chen F."/>
            <person name="Bruce D."/>
            <person name="Goodwin L."/>
            <person name="Pitluck S."/>
            <person name="Ivanova N."/>
            <person name="Mavromatis K."/>
            <person name="Mikhailova N."/>
            <person name="Pati A."/>
            <person name="Chen A."/>
            <person name="Palaniappan K."/>
            <person name="Hauser L."/>
            <person name="Chang Y.J."/>
            <person name="Jeffries C.D."/>
            <person name="Munk C."/>
            <person name="Kiss H."/>
            <person name="Chain P."/>
            <person name="Han C."/>
            <person name="Brettin T."/>
            <person name="Detter J.C."/>
            <person name="Schuler E."/>
            <person name="Goker M."/>
            <person name="Rohde M."/>
            <person name="Bristow J."/>
            <person name="Eisen J.A."/>
            <person name="Markowitz V."/>
            <person name="Hugenholtz P."/>
            <person name="Kyrpides N.C."/>
            <person name="Klenk H.P."/>
        </authorList>
    </citation>
    <scope>NUCLEOTIDE SEQUENCE [LARGE SCALE GENOMIC DNA]</scope>
    <source>
        <strain evidence="12 13">DSM 5692</strain>
    </source>
</reference>
<keyword evidence="13" id="KW-1185">Reference proteome</keyword>
<keyword evidence="3 7" id="KW-0597">Phosphoprotein</keyword>
<dbReference type="InterPro" id="IPR035965">
    <property type="entry name" value="PAS-like_dom_sf"/>
</dbReference>
<evidence type="ECO:0000256" key="8">
    <source>
        <dbReference type="SAM" id="Coils"/>
    </source>
</evidence>
<dbReference type="InterPro" id="IPR011006">
    <property type="entry name" value="CheY-like_superfamily"/>
</dbReference>
<dbReference type="HOGENOM" id="CLU_000445_114_72_7"/>
<gene>
    <name evidence="12" type="ordered locus">Dret_0868</name>
</gene>
<dbReference type="InterPro" id="IPR013656">
    <property type="entry name" value="PAS_4"/>
</dbReference>
<evidence type="ECO:0000256" key="5">
    <source>
        <dbReference type="ARBA" id="ARBA00023015"/>
    </source>
</evidence>
<dbReference type="PROSITE" id="PS50110">
    <property type="entry name" value="RESPONSE_REGULATORY"/>
    <property type="match status" value="1"/>
</dbReference>
<dbReference type="GO" id="GO:0000155">
    <property type="term" value="F:phosphorelay sensor kinase activity"/>
    <property type="evidence" value="ECO:0007669"/>
    <property type="project" value="InterPro"/>
</dbReference>
<evidence type="ECO:0000256" key="3">
    <source>
        <dbReference type="ARBA" id="ARBA00022553"/>
    </source>
</evidence>
<dbReference type="STRING" id="485915.Dret_0868"/>
<dbReference type="Gene3D" id="3.40.50.2300">
    <property type="match status" value="1"/>
</dbReference>
<evidence type="ECO:0000259" key="10">
    <source>
        <dbReference type="PROSITE" id="PS50110"/>
    </source>
</evidence>
<dbReference type="CDD" id="cd00075">
    <property type="entry name" value="HATPase"/>
    <property type="match status" value="1"/>
</dbReference>
<dbReference type="PRINTS" id="PR00344">
    <property type="entry name" value="BCTRLSENSOR"/>
</dbReference>
<feature type="coiled-coil region" evidence="8">
    <location>
        <begin position="120"/>
        <end position="151"/>
    </location>
</feature>
<protein>
    <recommendedName>
        <fullName evidence="2">histidine kinase</fullName>
        <ecNumber evidence="2">2.7.13.3</ecNumber>
    </recommendedName>
</protein>
<dbReference type="Gene3D" id="3.30.565.10">
    <property type="entry name" value="Histidine kinase-like ATPase, C-terminal domain"/>
    <property type="match status" value="1"/>
</dbReference>
<evidence type="ECO:0000259" key="11">
    <source>
        <dbReference type="PROSITE" id="PS50113"/>
    </source>
</evidence>
<dbReference type="PANTHER" id="PTHR43547">
    <property type="entry name" value="TWO-COMPONENT HISTIDINE KINASE"/>
    <property type="match status" value="1"/>
</dbReference>
<dbReference type="InterPro" id="IPR036890">
    <property type="entry name" value="HATPase_C_sf"/>
</dbReference>
<evidence type="ECO:0000313" key="12">
    <source>
        <dbReference type="EMBL" id="ACV68159.1"/>
    </source>
</evidence>
<dbReference type="Gene3D" id="3.30.450.20">
    <property type="entry name" value="PAS domain"/>
    <property type="match status" value="2"/>
</dbReference>
<dbReference type="InterPro" id="IPR005467">
    <property type="entry name" value="His_kinase_dom"/>
</dbReference>
<dbReference type="SMART" id="SM00448">
    <property type="entry name" value="REC"/>
    <property type="match status" value="1"/>
</dbReference>
<evidence type="ECO:0000256" key="2">
    <source>
        <dbReference type="ARBA" id="ARBA00012438"/>
    </source>
</evidence>
<dbReference type="eggNOG" id="COG2204">
    <property type="taxonomic scope" value="Bacteria"/>
</dbReference>
<keyword evidence="4" id="KW-0902">Two-component regulatory system</keyword>
<dbReference type="FunFam" id="3.40.50.2300:FF:000018">
    <property type="entry name" value="DNA-binding transcriptional regulator NtrC"/>
    <property type="match status" value="1"/>
</dbReference>
<dbReference type="AlphaFoldDB" id="C8X162"/>
<feature type="domain" description="Response regulatory" evidence="10">
    <location>
        <begin position="4"/>
        <end position="118"/>
    </location>
</feature>
<dbReference type="PROSITE" id="PS50109">
    <property type="entry name" value="HIS_KIN"/>
    <property type="match status" value="1"/>
</dbReference>
<dbReference type="eggNOG" id="COG4191">
    <property type="taxonomic scope" value="Bacteria"/>
</dbReference>
<dbReference type="Proteomes" id="UP000001052">
    <property type="component" value="Chromosome"/>
</dbReference>
<dbReference type="InterPro" id="IPR001789">
    <property type="entry name" value="Sig_transdc_resp-reg_receiver"/>
</dbReference>
<dbReference type="SUPFAM" id="SSF55874">
    <property type="entry name" value="ATPase domain of HSP90 chaperone/DNA topoisomerase II/histidine kinase"/>
    <property type="match status" value="1"/>
</dbReference>
<evidence type="ECO:0000259" key="9">
    <source>
        <dbReference type="PROSITE" id="PS50109"/>
    </source>
</evidence>
<organism evidence="12 13">
    <name type="scientific">Desulfohalobium retbaense (strain ATCC 49708 / DSM 5692 / JCM 16813 / HR100)</name>
    <dbReference type="NCBI Taxonomy" id="485915"/>
    <lineage>
        <taxon>Bacteria</taxon>
        <taxon>Pseudomonadati</taxon>
        <taxon>Thermodesulfobacteriota</taxon>
        <taxon>Desulfovibrionia</taxon>
        <taxon>Desulfovibrionales</taxon>
        <taxon>Desulfohalobiaceae</taxon>
        <taxon>Desulfohalobium</taxon>
    </lineage>
</organism>
<keyword evidence="8" id="KW-0175">Coiled coil</keyword>
<feature type="modified residue" description="4-aspartylphosphate" evidence="7">
    <location>
        <position position="53"/>
    </location>
</feature>
<dbReference type="SMART" id="SM00387">
    <property type="entry name" value="HATPase_c"/>
    <property type="match status" value="1"/>
</dbReference>
<sequence>MDNALLLVDDEEGIRKVLGITLADSGYTVHTAANGNEALEVWREHRPGIVLTDIKMPGMDGLELLQALKAEDPETEVIMITGHGDMDSAIESLRNDAADFITKPINDEVLEFSLRRVRERIRMRRQLQEYTQNLENLVREKSQRVVQLERQLAVGQVVEALGSAVAGLSREMDHGDPPVFNELPCFVAIHNRDQKVVATNALYAERFGDRSGKPSAEVYCGQAASPDECPVGRTLATGQPQRFQVTACSAEGRELPLMVHTAPVRNHDGDVDLVLEISVDVSEITRLRDELRFTRQRYQQLFDAAPCYISVQDMDLRIAETNDLFKQDFGDFSGEYCYQVYRHRSRPCDNCPAFETFESGEPFHTEEIVTSRTGERYNVLVWTAPIRDTSGEVVQVMELATNITQIRQLQDHLTSLGMLLGSVSHGVKGMLTALDGGIYRLESGLKKQDFERISSASQVIKKQVGKIQRMVLDILYYAKSREINWDVVSARELAEEILDTAGSRAEQAGVRLHSDIQEDLPKFEADPTAVSSAVVNFLENGVDACTTGRNADPQIHFSVESTKDHVVFSVEDNGPGMDQETQDKIFSLFFSTKGNKGTGLGLFIANQVIEQHGGRIEVSSELGNGTRFIIRLPRQLPSHIKNAPQPRSTS</sequence>
<dbReference type="Pfam" id="PF08448">
    <property type="entry name" value="PAS_4"/>
    <property type="match status" value="2"/>
</dbReference>
<dbReference type="PANTHER" id="PTHR43547:SF2">
    <property type="entry name" value="HYBRID SIGNAL TRANSDUCTION HISTIDINE KINASE C"/>
    <property type="match status" value="1"/>
</dbReference>
<evidence type="ECO:0000256" key="7">
    <source>
        <dbReference type="PROSITE-ProRule" id="PRU00169"/>
    </source>
</evidence>
<dbReference type="InterPro" id="IPR000700">
    <property type="entry name" value="PAS-assoc_C"/>
</dbReference>
<dbReference type="EC" id="2.7.13.3" evidence="2"/>
<reference evidence="13" key="1">
    <citation type="submission" date="2009-09" db="EMBL/GenBank/DDBJ databases">
        <title>The complete chromosome of Desulfohalobium retbaense DSM 5692.</title>
        <authorList>
            <consortium name="US DOE Joint Genome Institute (JGI-PGF)"/>
            <person name="Lucas S."/>
            <person name="Copeland A."/>
            <person name="Lapidus A."/>
            <person name="Glavina del Rio T."/>
            <person name="Dalin E."/>
            <person name="Tice H."/>
            <person name="Bruce D."/>
            <person name="Goodwin L."/>
            <person name="Pitluck S."/>
            <person name="Kyrpides N."/>
            <person name="Mavromatis K."/>
            <person name="Ivanova N."/>
            <person name="Mikhailova N."/>
            <person name="Munk A.C."/>
            <person name="Brettin T."/>
            <person name="Detter J.C."/>
            <person name="Han C."/>
            <person name="Tapia R."/>
            <person name="Larimer F."/>
            <person name="Land M."/>
            <person name="Hauser L."/>
            <person name="Markowitz V."/>
            <person name="Cheng J.-F."/>
            <person name="Hugenholtz P."/>
            <person name="Woyke T."/>
            <person name="Wu D."/>
            <person name="Spring S."/>
            <person name="Klenk H.-P."/>
            <person name="Eisen J.A."/>
        </authorList>
    </citation>
    <scope>NUCLEOTIDE SEQUENCE [LARGE SCALE GENOMIC DNA]</scope>
    <source>
        <strain evidence="13">DSM 5692</strain>
    </source>
</reference>
<feature type="domain" description="Histidine kinase" evidence="9">
    <location>
        <begin position="422"/>
        <end position="636"/>
    </location>
</feature>
<evidence type="ECO:0000256" key="1">
    <source>
        <dbReference type="ARBA" id="ARBA00000085"/>
    </source>
</evidence>
<dbReference type="InterPro" id="IPR036097">
    <property type="entry name" value="HisK_dim/P_sf"/>
</dbReference>
<dbReference type="InterPro" id="IPR003594">
    <property type="entry name" value="HATPase_dom"/>
</dbReference>
<dbReference type="SUPFAM" id="SSF55785">
    <property type="entry name" value="PYP-like sensor domain (PAS domain)"/>
    <property type="match status" value="2"/>
</dbReference>
<proteinExistence type="predicted"/>
<name>C8X162_DESRD</name>
<dbReference type="KEGG" id="drt:Dret_0868"/>
<accession>C8X162</accession>
<feature type="domain" description="PAC" evidence="11">
    <location>
        <begin position="239"/>
        <end position="293"/>
    </location>
</feature>
<dbReference type="InterPro" id="IPR004358">
    <property type="entry name" value="Sig_transdc_His_kin-like_C"/>
</dbReference>
<dbReference type="PROSITE" id="PS50113">
    <property type="entry name" value="PAC"/>
    <property type="match status" value="2"/>
</dbReference>
<keyword evidence="6" id="KW-0804">Transcription</keyword>
<evidence type="ECO:0000256" key="4">
    <source>
        <dbReference type="ARBA" id="ARBA00023012"/>
    </source>
</evidence>
<evidence type="ECO:0000313" key="13">
    <source>
        <dbReference type="Proteomes" id="UP000001052"/>
    </source>
</evidence>
<dbReference type="EMBL" id="CP001734">
    <property type="protein sequence ID" value="ACV68159.1"/>
    <property type="molecule type" value="Genomic_DNA"/>
</dbReference>
<keyword evidence="5" id="KW-0805">Transcription regulation</keyword>
<evidence type="ECO:0000256" key="6">
    <source>
        <dbReference type="ARBA" id="ARBA00023163"/>
    </source>
</evidence>
<feature type="domain" description="PAC" evidence="11">
    <location>
        <begin position="363"/>
        <end position="415"/>
    </location>
</feature>
<keyword evidence="12" id="KW-0808">Transferase</keyword>
<comment type="catalytic activity">
    <reaction evidence="1">
        <text>ATP + protein L-histidine = ADP + protein N-phospho-L-histidine.</text>
        <dbReference type="EC" id="2.7.13.3"/>
    </reaction>
</comment>
<dbReference type="SUPFAM" id="SSF52172">
    <property type="entry name" value="CheY-like"/>
    <property type="match status" value="1"/>
</dbReference>